<evidence type="ECO:0000256" key="1">
    <source>
        <dbReference type="ARBA" id="ARBA00022737"/>
    </source>
</evidence>
<dbReference type="Gene3D" id="3.40.50.300">
    <property type="entry name" value="P-loop containing nucleotide triphosphate hydrolases"/>
    <property type="match status" value="1"/>
</dbReference>
<evidence type="ECO:0000259" key="2">
    <source>
        <dbReference type="PROSITE" id="PS50837"/>
    </source>
</evidence>
<gene>
    <name evidence="3" type="ORF">ZHD862_LOCUS27213</name>
</gene>
<dbReference type="InterPro" id="IPR027417">
    <property type="entry name" value="P-loop_NTPase"/>
</dbReference>
<evidence type="ECO:0000313" key="4">
    <source>
        <dbReference type="Proteomes" id="UP000663864"/>
    </source>
</evidence>
<dbReference type="SUPFAM" id="SSF52540">
    <property type="entry name" value="P-loop containing nucleoside triphosphate hydrolases"/>
    <property type="match status" value="1"/>
</dbReference>
<accession>A0A815CPJ4</accession>
<name>A0A815CPJ4_9BILA</name>
<dbReference type="InterPro" id="IPR056884">
    <property type="entry name" value="NPHP3-like_N"/>
</dbReference>
<dbReference type="PANTHER" id="PTHR46844:SF1">
    <property type="entry name" value="SLR5058 PROTEIN"/>
    <property type="match status" value="1"/>
</dbReference>
<comment type="caution">
    <text evidence="3">The sequence shown here is derived from an EMBL/GenBank/DDBJ whole genome shotgun (WGS) entry which is preliminary data.</text>
</comment>
<dbReference type="Pfam" id="PF24883">
    <property type="entry name" value="NPHP3_N"/>
    <property type="match status" value="1"/>
</dbReference>
<organism evidence="3 4">
    <name type="scientific">Rotaria sordida</name>
    <dbReference type="NCBI Taxonomy" id="392033"/>
    <lineage>
        <taxon>Eukaryota</taxon>
        <taxon>Metazoa</taxon>
        <taxon>Spiralia</taxon>
        <taxon>Gnathifera</taxon>
        <taxon>Rotifera</taxon>
        <taxon>Eurotatoria</taxon>
        <taxon>Bdelloidea</taxon>
        <taxon>Philodinida</taxon>
        <taxon>Philodinidae</taxon>
        <taxon>Rotaria</taxon>
    </lineage>
</organism>
<keyword evidence="1" id="KW-0677">Repeat</keyword>
<dbReference type="PANTHER" id="PTHR46844">
    <property type="entry name" value="SLR5058 PROTEIN"/>
    <property type="match status" value="1"/>
</dbReference>
<dbReference type="InterPro" id="IPR007111">
    <property type="entry name" value="NACHT_NTPase"/>
</dbReference>
<dbReference type="Pfam" id="PF13289">
    <property type="entry name" value="SIR2_2"/>
    <property type="match status" value="1"/>
</dbReference>
<feature type="domain" description="NACHT" evidence="2">
    <location>
        <begin position="453"/>
        <end position="568"/>
    </location>
</feature>
<dbReference type="Proteomes" id="UP000663864">
    <property type="component" value="Unassembled WGS sequence"/>
</dbReference>
<protein>
    <recommendedName>
        <fullName evidence="2">NACHT domain-containing protein</fullName>
    </recommendedName>
</protein>
<dbReference type="PROSITE" id="PS50837">
    <property type="entry name" value="NACHT"/>
    <property type="match status" value="1"/>
</dbReference>
<reference evidence="3" key="1">
    <citation type="submission" date="2021-02" db="EMBL/GenBank/DDBJ databases">
        <authorList>
            <person name="Nowell W R."/>
        </authorList>
    </citation>
    <scope>NUCLEOTIDE SEQUENCE</scope>
</reference>
<dbReference type="EMBL" id="CAJNOT010002126">
    <property type="protein sequence ID" value="CAF1286505.1"/>
    <property type="molecule type" value="Genomic_DNA"/>
</dbReference>
<sequence>MADELRKVKQDIALNSAVIFIGTGVSVYTSNCEQEVAHQKGLLKHGLQQCHQAGWMNDKEFEDINNKFESDTAEVDDYLLAADRIKYYFTMRDHDLYKNWLRETIGNLSPKNPQLIEAIGKLECPIVTTNYDSFLEDILQRKPLTWKICHTDGIKNTLKNWKNYILHIHGYFNEPDSVIFSSDEYNQLLESEFGQSKLRAFIEKKTLLFIGYGAGMSDPNFSNLLKWISHITGMKQLSVYKLVSSTKTKTLSKTSDISFLENIKELHYGDNFEDLLQFIKNLKSFTPLIRESLSFIDKKQSVCKKYFNYLIKEYGHVSIFGYSNMNMSLPLESIYVELKFDPTHPSIKAMKMLEIHEEFKRKLLFPGFFNEKERRQLNRAIIEKSTYNHETIYRDFMIDQWLNVLLSNRNIFTENEAYAIKNKVNRLKESIFQKNNLKETRQYQIQQVYGKFKHFLILGHPGSGKTTLSKWLVMNMAKQCLHKKNMLFDNNYSIENKIPILIPIWKYVEQLKENQYERKKSLLQFIYENPTLNSTVFNNEEQQELSYFIIESLVKGNILIIFEGLDEVPAHVDRSDLMKEINTLLERGIDYDVINNKLTYSIHEQKQINSTKDPNFGNRFIITSRIEGNYFEDINFYVPRLTIEDMSNDALKLFCNAYMKSIKDISIKTRRITKEYNIDQLYNDIIQNKDIFHLAINPQLASVIAAVYNQYEGKLPDKRIDLYEKAIEKMIERLVNYYINSLTNNLGKEFEINAVLLWSILQEIAEYLHNKVEGLSENILKEIIKKCLIDYQDQSLNNLKINIDNLVSQLVDIFKYQAGLLNEFGHNSFRFIHRTFQEYLAAKSIIYSYGRERSEDVIYENIRNKIGIPNWRVPLSMTFGILSQSAEHNELFNNIIIRLLKDEETSSNTQSSTLLVPFVIIDSLNDMYFSSIEIEHRLIRKLADMLLFDYKNMSGFSRLKEHQELIQSYFMKLKNKYDNKIAEWFIEKINHEENIAACANIIYQLKWYNPIFHEIFLKNLHNDSMIWNWPIDSILQFYSNEIKDEKVLIQLKFKDIINKNSKLMNYIEKNEAWLSLITALYGGYKIYSTPTTISEYYEIAQFLNLSDNQRTPFTFYYQEVWGRDDPAYRMAVHLDTVVPKHHWNEKPMFNKNEIYKESSLTTKILELLNEEKSTTDLKEELRKQVATKNLSASEKIDASIALIVLGDFDFINAIIAEGEKTFIKYFRNRIQQLIDVLKDPVARCSSHIAKYLLKIYNDMKVNQLKYNISFLNYCTIYLFLIASSGGLPIDTKILAEEMNHIEDQYSLYAEYFASQITGAFDSFEDKITELLQKCILSSKVDQIMKSFLKINDAVQIYRPVRAYPWVTDVFTFKSNNENDIPITFFDCLENMSTNIPYLIDSIFETFFKEGYFNKTPELISLVVLLYFGIMSKDLDRFKIYEKILPELAEKSDPKSFLFEKTQSISNSYYKSRALYQLAEFYDERSYELLNESFTLTKNVQQATLKFQILEKIFCIVHYKEVESKQFIQQIIDELVLTFDNIDDLYNRIIASIRLSFYGTGEFRKKYLINAIETLIKMDEDDDKIKLIIKLKPLISIYDDLQIKFNEIIENLKNKIHYYFVNFYYGRILFTEKLHIHSSDSNSDINQNLENENNNKELVDASNYIEFQTLLLLFAQLNDTKLIIDKTENTNQWRERNSINGRKIQFLNRIHFINDHTWHSIMQTLETSINPSSAIALLYSTMTLTQHSQITHDNWIELARILSIIDTSQLKDKLFFIHIDTERIEFIIDNICALTEVCDETYFEILESKLISEISVNIESLSQNTYDEIKHIGRCNFYVSNDLNETILDMFNNISINIVLMENLIRWLLNKMKSFKGLDDTWFSLMICDNLLCLVSVCVQKEDYLYRKITNSSNFNKIEMITLLEKMLNYHPCFTARGNAFILLAGMDQPDHKVIVNAMNTLLDENVVKKYSIIGMPLIHLSSNEFIDDLLESLKNDSAIKTYEILKIFTEFVLNEKLDANGKSKIINYLANEIGQLKSKKPVNYYYTDIKIPFTTTLENELYKAWIKVQGLSGKTQYSINIQAKK</sequence>
<evidence type="ECO:0000313" key="3">
    <source>
        <dbReference type="EMBL" id="CAF1286505.1"/>
    </source>
</evidence>
<proteinExistence type="predicted"/>